<proteinExistence type="predicted"/>
<name>A0A9W4E5U3_9ACTN</name>
<feature type="compositionally biased region" description="Pro residues" evidence="1">
    <location>
        <begin position="22"/>
        <end position="34"/>
    </location>
</feature>
<dbReference type="Proteomes" id="UP001153328">
    <property type="component" value="Unassembled WGS sequence"/>
</dbReference>
<protein>
    <submittedName>
        <fullName evidence="2">Adenylate cyclase</fullName>
        <ecNumber evidence="2">4.6.1.1</ecNumber>
    </submittedName>
</protein>
<keyword evidence="3" id="KW-1185">Reference proteome</keyword>
<evidence type="ECO:0000313" key="2">
    <source>
        <dbReference type="EMBL" id="CAG7598486.1"/>
    </source>
</evidence>
<gene>
    <name evidence="2" type="ORF">SBRY_10164</name>
</gene>
<dbReference type="EC" id="4.6.1.1" evidence="2"/>
<dbReference type="AlphaFoldDB" id="A0A9W4E5U3"/>
<comment type="caution">
    <text evidence="2">The sequence shown here is derived from an EMBL/GenBank/DDBJ whole genome shotgun (WGS) entry which is preliminary data.</text>
</comment>
<evidence type="ECO:0000256" key="1">
    <source>
        <dbReference type="SAM" id="MobiDB-lite"/>
    </source>
</evidence>
<keyword evidence="2" id="KW-0456">Lyase</keyword>
<organism evidence="2 3">
    <name type="scientific">Actinacidiphila bryophytorum</name>
    <dbReference type="NCBI Taxonomy" id="1436133"/>
    <lineage>
        <taxon>Bacteria</taxon>
        <taxon>Bacillati</taxon>
        <taxon>Actinomycetota</taxon>
        <taxon>Actinomycetes</taxon>
        <taxon>Kitasatosporales</taxon>
        <taxon>Streptomycetaceae</taxon>
        <taxon>Actinacidiphila</taxon>
    </lineage>
</organism>
<feature type="compositionally biased region" description="Pro residues" evidence="1">
    <location>
        <begin position="1"/>
        <end position="15"/>
    </location>
</feature>
<dbReference type="EMBL" id="CAJVAX010000001">
    <property type="protein sequence ID" value="CAG7598486.1"/>
    <property type="molecule type" value="Genomic_DNA"/>
</dbReference>
<dbReference type="GO" id="GO:0004016">
    <property type="term" value="F:adenylate cyclase activity"/>
    <property type="evidence" value="ECO:0007669"/>
    <property type="project" value="UniProtKB-EC"/>
</dbReference>
<sequence>MAPPTASPRGRPPTAPDGAPRKPTPAGPRKPTPAGPRQAPGRTPALPPLHGGRAVGVEGEGGEIVSYICGAWRGLPIPRGR</sequence>
<feature type="region of interest" description="Disordered" evidence="1">
    <location>
        <begin position="1"/>
        <end position="61"/>
    </location>
</feature>
<evidence type="ECO:0000313" key="3">
    <source>
        <dbReference type="Proteomes" id="UP001153328"/>
    </source>
</evidence>
<reference evidence="2" key="1">
    <citation type="submission" date="2021-06" db="EMBL/GenBank/DDBJ databases">
        <authorList>
            <person name="Arsene-Ploetze F."/>
        </authorList>
    </citation>
    <scope>NUCLEOTIDE SEQUENCE</scope>
    <source>
        <strain evidence="2">SBRY1</strain>
    </source>
</reference>
<accession>A0A9W4E5U3</accession>